<dbReference type="SUPFAM" id="SSF53067">
    <property type="entry name" value="Actin-like ATPase domain"/>
    <property type="match status" value="2"/>
</dbReference>
<dbReference type="InterPro" id="IPR018485">
    <property type="entry name" value="FGGY_C"/>
</dbReference>
<dbReference type="InterPro" id="IPR043129">
    <property type="entry name" value="ATPase_NBD"/>
</dbReference>
<proteinExistence type="inferred from homology"/>
<evidence type="ECO:0000313" key="7">
    <source>
        <dbReference type="Proteomes" id="UP000502248"/>
    </source>
</evidence>
<dbReference type="PANTHER" id="PTHR43095:SF5">
    <property type="entry name" value="XYLULOSE KINASE"/>
    <property type="match status" value="1"/>
</dbReference>
<organism evidence="6 7">
    <name type="scientific">Cohnella herbarum</name>
    <dbReference type="NCBI Taxonomy" id="2728023"/>
    <lineage>
        <taxon>Bacteria</taxon>
        <taxon>Bacillati</taxon>
        <taxon>Bacillota</taxon>
        <taxon>Bacilli</taxon>
        <taxon>Bacillales</taxon>
        <taxon>Paenibacillaceae</taxon>
        <taxon>Cohnella</taxon>
    </lineage>
</organism>
<name>A0A7Z2VHN0_9BACL</name>
<feature type="domain" description="Carbohydrate kinase FGGY C-terminal" evidence="5">
    <location>
        <begin position="260"/>
        <end position="455"/>
    </location>
</feature>
<dbReference type="KEGG" id="cheb:HH215_08380"/>
<comment type="similarity">
    <text evidence="1">Belongs to the FGGY kinase family.</text>
</comment>
<dbReference type="Pfam" id="PF00370">
    <property type="entry name" value="FGGY_N"/>
    <property type="match status" value="1"/>
</dbReference>
<evidence type="ECO:0000259" key="5">
    <source>
        <dbReference type="Pfam" id="PF02782"/>
    </source>
</evidence>
<gene>
    <name evidence="6" type="ORF">HH215_08380</name>
</gene>
<sequence>MAKGYLIGCDIGTGGTKSVVMDLDGKVLGTHYIEYPMIASRPGWAEHHPDTYWNAVAQTIKKSLEASKISPTDVLGVGLSAMSPACILVDRDLNPLQLSHFWMDRRGTAECGQIQALLGEDAVFKLSGNPIDSYYATVKLLWEKNNRPEIYNKAYKMLTAKDYPLMKLTGKCVTDYSNASLIGVAFDIVNKRWDEQMLREIGLNAEKMPDVFPCDEVVGHVTREAAALTGLMEGTPVVAGTVDCNAAWVSTGVLNNGDNSITLGTAGVWGAIHDEPTFAKNMITIVHAADSRTKYSTVGALVCAGALIRYFRDTFGQVEVDTANRLNISPYDIMNLEAEKVPPGSDGMLVLPYFMGERTPMWDPLARGVIFGTSLYHTRGHYIRAFMEGVAYGIKQNVENAKQAGTRVNPLVTMVEGGANSRLWRQIMADTLGVPTQHVRNSLGAPVGDAIVAGVGVGAFRNYDIVHDWVSISERHEPNAANSQLYERMYGLFAGLYPKLKDDYAHLAEITGFK</sequence>
<dbReference type="InterPro" id="IPR050406">
    <property type="entry name" value="FGGY_Carb_Kinase"/>
</dbReference>
<evidence type="ECO:0000313" key="6">
    <source>
        <dbReference type="EMBL" id="QJD83187.1"/>
    </source>
</evidence>
<dbReference type="Proteomes" id="UP000502248">
    <property type="component" value="Chromosome"/>
</dbReference>
<dbReference type="GO" id="GO:0016301">
    <property type="term" value="F:kinase activity"/>
    <property type="evidence" value="ECO:0007669"/>
    <property type="project" value="UniProtKB-KW"/>
</dbReference>
<dbReference type="PANTHER" id="PTHR43095">
    <property type="entry name" value="SUGAR KINASE"/>
    <property type="match status" value="1"/>
</dbReference>
<dbReference type="EMBL" id="CP051680">
    <property type="protein sequence ID" value="QJD83187.1"/>
    <property type="molecule type" value="Genomic_DNA"/>
</dbReference>
<keyword evidence="2" id="KW-0808">Transferase</keyword>
<dbReference type="Gene3D" id="3.30.420.40">
    <property type="match status" value="2"/>
</dbReference>
<protein>
    <submittedName>
        <fullName evidence="6">FGGY-family carbohydrate kinase</fullName>
    </submittedName>
</protein>
<dbReference type="GO" id="GO:0005975">
    <property type="term" value="P:carbohydrate metabolic process"/>
    <property type="evidence" value="ECO:0007669"/>
    <property type="project" value="InterPro"/>
</dbReference>
<dbReference type="CDD" id="cd07804">
    <property type="entry name" value="ASKHA_NBD_FGGY_RrXK-like"/>
    <property type="match status" value="1"/>
</dbReference>
<evidence type="ECO:0000256" key="1">
    <source>
        <dbReference type="ARBA" id="ARBA00009156"/>
    </source>
</evidence>
<feature type="domain" description="Carbohydrate kinase FGGY N-terminal" evidence="4">
    <location>
        <begin position="5"/>
        <end position="248"/>
    </location>
</feature>
<evidence type="ECO:0000259" key="4">
    <source>
        <dbReference type="Pfam" id="PF00370"/>
    </source>
</evidence>
<reference evidence="6 7" key="1">
    <citation type="submission" date="2020-04" db="EMBL/GenBank/DDBJ databases">
        <title>Genome sequencing of novel species.</title>
        <authorList>
            <person name="Heo J."/>
            <person name="Kim S.-J."/>
            <person name="Kim J.-S."/>
            <person name="Hong S.-B."/>
            <person name="Kwon S.-W."/>
        </authorList>
    </citation>
    <scope>NUCLEOTIDE SEQUENCE [LARGE SCALE GENOMIC DNA]</scope>
    <source>
        <strain evidence="6 7">MFER-1</strain>
    </source>
</reference>
<dbReference type="InterPro" id="IPR000577">
    <property type="entry name" value="Carb_kinase_FGGY"/>
</dbReference>
<dbReference type="InterPro" id="IPR018484">
    <property type="entry name" value="FGGY_N"/>
</dbReference>
<evidence type="ECO:0000256" key="3">
    <source>
        <dbReference type="ARBA" id="ARBA00022777"/>
    </source>
</evidence>
<dbReference type="RefSeq" id="WP_169279484.1">
    <property type="nucleotide sequence ID" value="NZ_CP051680.1"/>
</dbReference>
<keyword evidence="7" id="KW-1185">Reference proteome</keyword>
<dbReference type="AlphaFoldDB" id="A0A7Z2VHN0"/>
<dbReference type="Pfam" id="PF02782">
    <property type="entry name" value="FGGY_C"/>
    <property type="match status" value="1"/>
</dbReference>
<accession>A0A7Z2VHN0</accession>
<keyword evidence="3 6" id="KW-0418">Kinase</keyword>
<dbReference type="PIRSF" id="PIRSF000538">
    <property type="entry name" value="GlpK"/>
    <property type="match status" value="1"/>
</dbReference>
<evidence type="ECO:0000256" key="2">
    <source>
        <dbReference type="ARBA" id="ARBA00022679"/>
    </source>
</evidence>